<evidence type="ECO:0000313" key="2">
    <source>
        <dbReference type="EMBL" id="RRK09476.1"/>
    </source>
</evidence>
<dbReference type="EMBL" id="QWZQ01000053">
    <property type="protein sequence ID" value="RRK09476.1"/>
    <property type="molecule type" value="Genomic_DNA"/>
</dbReference>
<dbReference type="RefSeq" id="WP_125073207.1">
    <property type="nucleotide sequence ID" value="NZ_QWZQ01000053.1"/>
</dbReference>
<feature type="transmembrane region" description="Helical" evidence="1">
    <location>
        <begin position="130"/>
        <end position="148"/>
    </location>
</feature>
<name>A0A3R8LII1_9LACO</name>
<keyword evidence="1" id="KW-1133">Transmembrane helix</keyword>
<keyword evidence="1" id="KW-0472">Membrane</keyword>
<dbReference type="Proteomes" id="UP000283633">
    <property type="component" value="Unassembled WGS sequence"/>
</dbReference>
<feature type="transmembrane region" description="Helical" evidence="1">
    <location>
        <begin position="43"/>
        <end position="61"/>
    </location>
</feature>
<reference evidence="2 3" key="1">
    <citation type="submission" date="2018-08" db="EMBL/GenBank/DDBJ databases">
        <title>Genome Lactobacillus garii FI11369.</title>
        <authorList>
            <person name="Diaz M."/>
            <person name="Narbad A."/>
        </authorList>
    </citation>
    <scope>NUCLEOTIDE SEQUENCE [LARGE SCALE GENOMIC DNA]</scope>
    <source>
        <strain evidence="2 3">FI11369</strain>
    </source>
</reference>
<feature type="transmembrane region" description="Helical" evidence="1">
    <location>
        <begin position="216"/>
        <end position="239"/>
    </location>
</feature>
<organism evidence="2 3">
    <name type="scientific">Lactiplantibacillus garii</name>
    <dbReference type="NCBI Taxonomy" id="2306423"/>
    <lineage>
        <taxon>Bacteria</taxon>
        <taxon>Bacillati</taxon>
        <taxon>Bacillota</taxon>
        <taxon>Bacilli</taxon>
        <taxon>Lactobacillales</taxon>
        <taxon>Lactobacillaceae</taxon>
        <taxon>Lactiplantibacillus</taxon>
    </lineage>
</organism>
<evidence type="ECO:0000256" key="1">
    <source>
        <dbReference type="SAM" id="Phobius"/>
    </source>
</evidence>
<dbReference type="AlphaFoldDB" id="A0A3R8LII1"/>
<keyword evidence="3" id="KW-1185">Reference proteome</keyword>
<protein>
    <submittedName>
        <fullName evidence="2">Polysaccharide biosynthesis protein</fullName>
    </submittedName>
</protein>
<feature type="transmembrane region" description="Helical" evidence="1">
    <location>
        <begin position="160"/>
        <end position="182"/>
    </location>
</feature>
<keyword evidence="1" id="KW-0812">Transmembrane</keyword>
<evidence type="ECO:0000313" key="3">
    <source>
        <dbReference type="Proteomes" id="UP000283633"/>
    </source>
</evidence>
<feature type="transmembrane region" description="Helical" evidence="1">
    <location>
        <begin position="245"/>
        <end position="269"/>
    </location>
</feature>
<dbReference type="OrthoDB" id="2314158at2"/>
<comment type="caution">
    <text evidence="2">The sequence shown here is derived from an EMBL/GenBank/DDBJ whole genome shotgun (WGS) entry which is preliminary data.</text>
</comment>
<feature type="transmembrane region" description="Helical" evidence="1">
    <location>
        <begin position="188"/>
        <end position="204"/>
    </location>
</feature>
<accession>A0A3R8LII1</accession>
<feature type="transmembrane region" description="Helical" evidence="1">
    <location>
        <begin position="12"/>
        <end position="31"/>
    </location>
</feature>
<feature type="transmembrane region" description="Helical" evidence="1">
    <location>
        <begin position="318"/>
        <end position="340"/>
    </location>
</feature>
<sequence>MNEKQFYHVQRSVMFLAVILIVFGYTGPNGVFEFLNQPVGVFFYPQLIIAIVTTAGANLLMMALGAQQLRQKPRTVVQLTRLWGLIIVGIALFSFVFYLEEVVITKVSPRFSLAHYFAALAQAPDSFYDVLYEILGFFVTLPLLRLIAKSAKELEIRYLFWTQLIFMGILPILMFYTGLATIKINPPLAITNGCYFALMGYWLTQKDWVRRITHEQLLVGWLLTVCCYAVMISTTMYQANLQQNYALIGNLSFSQTLQGIPCLTVWMTIATKVLNRQELQLPRFHSLLEGSYAVILIAGILLTPLQFIFNLLKSFVGIWWGGLIWVTITLIISSLIVRGLRLIPLVNRLLPDLFYGLKT</sequence>
<gene>
    <name evidence="2" type="ORF">D1831_12425</name>
</gene>
<proteinExistence type="predicted"/>
<feature type="transmembrane region" description="Helical" evidence="1">
    <location>
        <begin position="82"/>
        <end position="99"/>
    </location>
</feature>
<feature type="transmembrane region" description="Helical" evidence="1">
    <location>
        <begin position="290"/>
        <end position="312"/>
    </location>
</feature>